<dbReference type="Gene3D" id="3.30.420.10">
    <property type="entry name" value="Ribonuclease H-like superfamily/Ribonuclease H"/>
    <property type="match status" value="1"/>
</dbReference>
<dbReference type="VEuPathDB" id="VectorBase:HLOH_056344"/>
<sequence length="163" mass="18717">MITKAFKTASNLSLNIMAKIPPVYLTIEKQIEQYGALKEGKTFSCDDKLYTSNQIMKKYNLWTDHPANKSGIVITPTEEIVDYRIYTDGSKTEKEVRAAFEIIKNNNQIVRKETFQLLEYSSNYEAELIAIKKAKEFIITNKANNSHQLYPDSWSVLQALKTP</sequence>
<proteinExistence type="predicted"/>
<evidence type="ECO:0000313" key="1">
    <source>
        <dbReference type="EMBL" id="KAH9377673.1"/>
    </source>
</evidence>
<keyword evidence="2" id="KW-1185">Reference proteome</keyword>
<protein>
    <recommendedName>
        <fullName evidence="3">RNase H type-1 domain-containing protein</fullName>
    </recommendedName>
</protein>
<dbReference type="InterPro" id="IPR012337">
    <property type="entry name" value="RNaseH-like_sf"/>
</dbReference>
<reference evidence="1 2" key="1">
    <citation type="journal article" date="2020" name="Cell">
        <title>Large-Scale Comparative Analyses of Tick Genomes Elucidate Their Genetic Diversity and Vector Capacities.</title>
        <authorList>
            <consortium name="Tick Genome and Microbiome Consortium (TIGMIC)"/>
            <person name="Jia N."/>
            <person name="Wang J."/>
            <person name="Shi W."/>
            <person name="Du L."/>
            <person name="Sun Y."/>
            <person name="Zhan W."/>
            <person name="Jiang J.F."/>
            <person name="Wang Q."/>
            <person name="Zhang B."/>
            <person name="Ji P."/>
            <person name="Bell-Sakyi L."/>
            <person name="Cui X.M."/>
            <person name="Yuan T.T."/>
            <person name="Jiang B.G."/>
            <person name="Yang W.F."/>
            <person name="Lam T.T."/>
            <person name="Chang Q.C."/>
            <person name="Ding S.J."/>
            <person name="Wang X.J."/>
            <person name="Zhu J.G."/>
            <person name="Ruan X.D."/>
            <person name="Zhao L."/>
            <person name="Wei J.T."/>
            <person name="Ye R.Z."/>
            <person name="Que T.C."/>
            <person name="Du C.H."/>
            <person name="Zhou Y.H."/>
            <person name="Cheng J.X."/>
            <person name="Dai P.F."/>
            <person name="Guo W.B."/>
            <person name="Han X.H."/>
            <person name="Huang E.J."/>
            <person name="Li L.F."/>
            <person name="Wei W."/>
            <person name="Gao Y.C."/>
            <person name="Liu J.Z."/>
            <person name="Shao H.Z."/>
            <person name="Wang X."/>
            <person name="Wang C.C."/>
            <person name="Yang T.C."/>
            <person name="Huo Q.B."/>
            <person name="Li W."/>
            <person name="Chen H.Y."/>
            <person name="Chen S.E."/>
            <person name="Zhou L.G."/>
            <person name="Ni X.B."/>
            <person name="Tian J.H."/>
            <person name="Sheng Y."/>
            <person name="Liu T."/>
            <person name="Pan Y.S."/>
            <person name="Xia L.Y."/>
            <person name="Li J."/>
            <person name="Zhao F."/>
            <person name="Cao W.C."/>
        </authorList>
    </citation>
    <scope>NUCLEOTIDE SEQUENCE [LARGE SCALE GENOMIC DNA]</scope>
    <source>
        <strain evidence="1">HaeL-2018</strain>
    </source>
</reference>
<dbReference type="GO" id="GO:0003676">
    <property type="term" value="F:nucleic acid binding"/>
    <property type="evidence" value="ECO:0007669"/>
    <property type="project" value="InterPro"/>
</dbReference>
<accession>A0A9J6GSB9</accession>
<organism evidence="1 2">
    <name type="scientific">Haemaphysalis longicornis</name>
    <name type="common">Bush tick</name>
    <dbReference type="NCBI Taxonomy" id="44386"/>
    <lineage>
        <taxon>Eukaryota</taxon>
        <taxon>Metazoa</taxon>
        <taxon>Ecdysozoa</taxon>
        <taxon>Arthropoda</taxon>
        <taxon>Chelicerata</taxon>
        <taxon>Arachnida</taxon>
        <taxon>Acari</taxon>
        <taxon>Parasitiformes</taxon>
        <taxon>Ixodida</taxon>
        <taxon>Ixodoidea</taxon>
        <taxon>Ixodidae</taxon>
        <taxon>Haemaphysalinae</taxon>
        <taxon>Haemaphysalis</taxon>
    </lineage>
</organism>
<name>A0A9J6GSB9_HAELO</name>
<comment type="caution">
    <text evidence="1">The sequence shown here is derived from an EMBL/GenBank/DDBJ whole genome shotgun (WGS) entry which is preliminary data.</text>
</comment>
<evidence type="ECO:0008006" key="3">
    <source>
        <dbReference type="Google" id="ProtNLM"/>
    </source>
</evidence>
<dbReference type="OrthoDB" id="6515318at2759"/>
<dbReference type="InterPro" id="IPR036397">
    <property type="entry name" value="RNaseH_sf"/>
</dbReference>
<dbReference type="SUPFAM" id="SSF53098">
    <property type="entry name" value="Ribonuclease H-like"/>
    <property type="match status" value="1"/>
</dbReference>
<dbReference type="EMBL" id="JABSTR010000008">
    <property type="protein sequence ID" value="KAH9377673.1"/>
    <property type="molecule type" value="Genomic_DNA"/>
</dbReference>
<dbReference type="Proteomes" id="UP000821853">
    <property type="component" value="Unassembled WGS sequence"/>
</dbReference>
<gene>
    <name evidence="1" type="ORF">HPB48_007745</name>
</gene>
<dbReference type="AlphaFoldDB" id="A0A9J6GSB9"/>
<evidence type="ECO:0000313" key="2">
    <source>
        <dbReference type="Proteomes" id="UP000821853"/>
    </source>
</evidence>